<evidence type="ECO:0000313" key="8">
    <source>
        <dbReference type="Proteomes" id="UP000019140"/>
    </source>
</evidence>
<dbReference type="PANTHER" id="PTHR22550:SF5">
    <property type="entry name" value="LEUCINE ZIPPER PROTEIN 4"/>
    <property type="match status" value="1"/>
</dbReference>
<evidence type="ECO:0000256" key="4">
    <source>
        <dbReference type="ARBA" id="ARBA00023136"/>
    </source>
</evidence>
<reference evidence="7 8" key="1">
    <citation type="journal article" date="2014" name="Nature">
        <title>An environmental bacterial taxon with a large and distinct metabolic repertoire.</title>
        <authorList>
            <person name="Wilson M.C."/>
            <person name="Mori T."/>
            <person name="Ruckert C."/>
            <person name="Uria A.R."/>
            <person name="Helf M.J."/>
            <person name="Takada K."/>
            <person name="Gernert C."/>
            <person name="Steffens U.A."/>
            <person name="Heycke N."/>
            <person name="Schmitt S."/>
            <person name="Rinke C."/>
            <person name="Helfrich E.J."/>
            <person name="Brachmann A.O."/>
            <person name="Gurgui C."/>
            <person name="Wakimoto T."/>
            <person name="Kracht M."/>
            <person name="Crusemann M."/>
            <person name="Hentschel U."/>
            <person name="Abe I."/>
            <person name="Matsunaga S."/>
            <person name="Kalinowski J."/>
            <person name="Takeyama H."/>
            <person name="Piel J."/>
        </authorList>
    </citation>
    <scope>NUCLEOTIDE SEQUENCE [LARGE SCALE GENOMIC DNA]</scope>
    <source>
        <strain evidence="8">TSY2</strain>
    </source>
</reference>
<evidence type="ECO:0000313" key="7">
    <source>
        <dbReference type="EMBL" id="ETX09217.1"/>
    </source>
</evidence>
<keyword evidence="3 5" id="KW-1133">Transmembrane helix</keyword>
<feature type="domain" description="VWFA" evidence="6">
    <location>
        <begin position="82"/>
        <end position="237"/>
    </location>
</feature>
<sequence length="237" mass="26087">MMQLTHPELLLIGVLLIVPYFVRPRRAWQYASLQLLPAQARLGLATWLTMALAGSAFLLLLIALANPQKTATHSTETVQARDIVLTLDLSLSMEGHLPSAGQAELQNKLDLSQQAALAFVEQSEHDRVGLLVFGDDAFGAWPLSMDTTTLRTRLQHLDTLMPISLRGTNVGKALVRSLDHMQERGQAQTKVLILLTDGLDTIAPEMAEDILQRLRDQNVELYVLGIALSKTAHIPSD</sequence>
<gene>
    <name evidence="7" type="ORF">ETSY2_00780</name>
</gene>
<dbReference type="Proteomes" id="UP000019140">
    <property type="component" value="Unassembled WGS sequence"/>
</dbReference>
<evidence type="ECO:0000256" key="3">
    <source>
        <dbReference type="ARBA" id="ARBA00022989"/>
    </source>
</evidence>
<dbReference type="InterPro" id="IPR002035">
    <property type="entry name" value="VWF_A"/>
</dbReference>
<comment type="caution">
    <text evidence="7">The sequence shown here is derived from an EMBL/GenBank/DDBJ whole genome shotgun (WGS) entry which is preliminary data.</text>
</comment>
<dbReference type="Gene3D" id="3.40.50.410">
    <property type="entry name" value="von Willebrand factor, type A domain"/>
    <property type="match status" value="1"/>
</dbReference>
<evidence type="ECO:0000259" key="6">
    <source>
        <dbReference type="PROSITE" id="PS50234"/>
    </source>
</evidence>
<dbReference type="Pfam" id="PF00092">
    <property type="entry name" value="VWA"/>
    <property type="match status" value="1"/>
</dbReference>
<dbReference type="PROSITE" id="PS50234">
    <property type="entry name" value="VWFA"/>
    <property type="match status" value="1"/>
</dbReference>
<keyword evidence="2 5" id="KW-0812">Transmembrane</keyword>
<evidence type="ECO:0000256" key="5">
    <source>
        <dbReference type="SAM" id="Phobius"/>
    </source>
</evidence>
<feature type="transmembrane region" description="Helical" evidence="5">
    <location>
        <begin position="6"/>
        <end position="22"/>
    </location>
</feature>
<feature type="transmembrane region" description="Helical" evidence="5">
    <location>
        <begin position="42"/>
        <end position="65"/>
    </location>
</feature>
<dbReference type="SMART" id="SM00327">
    <property type="entry name" value="VWA"/>
    <property type="match status" value="1"/>
</dbReference>
<feature type="non-terminal residue" evidence="7">
    <location>
        <position position="237"/>
    </location>
</feature>
<dbReference type="SUPFAM" id="SSF53300">
    <property type="entry name" value="vWA-like"/>
    <property type="match status" value="1"/>
</dbReference>
<dbReference type="AlphaFoldDB" id="W4MHN0"/>
<protein>
    <recommendedName>
        <fullName evidence="6">VWFA domain-containing protein</fullName>
    </recommendedName>
</protein>
<name>W4MHN0_9BACT</name>
<dbReference type="PANTHER" id="PTHR22550">
    <property type="entry name" value="SPORE GERMINATION PROTEIN"/>
    <property type="match status" value="1"/>
</dbReference>
<dbReference type="HOGENOM" id="CLU_965365_0_0_7"/>
<accession>W4MHN0</accession>
<keyword evidence="4 5" id="KW-0472">Membrane</keyword>
<keyword evidence="8" id="KW-1185">Reference proteome</keyword>
<evidence type="ECO:0000256" key="2">
    <source>
        <dbReference type="ARBA" id="ARBA00022692"/>
    </source>
</evidence>
<keyword evidence="1" id="KW-1003">Cell membrane</keyword>
<evidence type="ECO:0000256" key="1">
    <source>
        <dbReference type="ARBA" id="ARBA00022475"/>
    </source>
</evidence>
<organism evidence="7 8">
    <name type="scientific">Candidatus Entotheonella gemina</name>
    <dbReference type="NCBI Taxonomy" id="1429439"/>
    <lineage>
        <taxon>Bacteria</taxon>
        <taxon>Pseudomonadati</taxon>
        <taxon>Nitrospinota/Tectimicrobiota group</taxon>
        <taxon>Candidatus Tectimicrobiota</taxon>
        <taxon>Candidatus Entotheonellia</taxon>
        <taxon>Candidatus Entotheonellales</taxon>
        <taxon>Candidatus Entotheonellaceae</taxon>
        <taxon>Candidatus Entotheonella</taxon>
    </lineage>
</organism>
<proteinExistence type="predicted"/>
<dbReference type="InterPro" id="IPR036465">
    <property type="entry name" value="vWFA_dom_sf"/>
</dbReference>
<dbReference type="EMBL" id="AZHX01000027">
    <property type="protein sequence ID" value="ETX09217.1"/>
    <property type="molecule type" value="Genomic_DNA"/>
</dbReference>
<dbReference type="InterPro" id="IPR050768">
    <property type="entry name" value="UPF0353/GerABKA_families"/>
</dbReference>